<dbReference type="EMBL" id="QJKH01000022">
    <property type="protein sequence ID" value="PXX74636.1"/>
    <property type="molecule type" value="Genomic_DNA"/>
</dbReference>
<comment type="caution">
    <text evidence="1">The sequence shown here is derived from an EMBL/GenBank/DDBJ whole genome shotgun (WGS) entry which is preliminary data.</text>
</comment>
<accession>A0A318KEG6</accession>
<dbReference type="AlphaFoldDB" id="A0A318KEG6"/>
<protein>
    <submittedName>
        <fullName evidence="1">Uncharacterized protein</fullName>
    </submittedName>
</protein>
<sequence>MEWIKQNILLLIAIISVCVEITPIKVNPISHLLKWAGKLMNEGINKRIDDIEKELATMRQENYEKDVRDMRGEILDFANSCHNKRKHTKDEFIHIIEQITRYEELIEEHDIANGVIEVQAKYIKDLYKECLREGTLLS</sequence>
<proteinExistence type="predicted"/>
<dbReference type="OrthoDB" id="1651175at2"/>
<dbReference type="Proteomes" id="UP000247612">
    <property type="component" value="Unassembled WGS sequence"/>
</dbReference>
<reference evidence="1 2" key="1">
    <citation type="submission" date="2018-05" db="EMBL/GenBank/DDBJ databases">
        <title>Genomic Encyclopedia of Type Strains, Phase IV (KMG-IV): sequencing the most valuable type-strain genomes for metagenomic binning, comparative biology and taxonomic classification.</title>
        <authorList>
            <person name="Goeker M."/>
        </authorList>
    </citation>
    <scope>NUCLEOTIDE SEQUENCE [LARGE SCALE GENOMIC DNA]</scope>
    <source>
        <strain evidence="1 2">JC118</strain>
    </source>
</reference>
<evidence type="ECO:0000313" key="1">
    <source>
        <dbReference type="EMBL" id="PXX74636.1"/>
    </source>
</evidence>
<name>A0A318KEG6_9FIRM</name>
<organism evidence="1 2">
    <name type="scientific">Dielma fastidiosa</name>
    <dbReference type="NCBI Taxonomy" id="1034346"/>
    <lineage>
        <taxon>Bacteria</taxon>
        <taxon>Bacillati</taxon>
        <taxon>Bacillota</taxon>
        <taxon>Erysipelotrichia</taxon>
        <taxon>Erysipelotrichales</taxon>
        <taxon>Erysipelotrichaceae</taxon>
        <taxon>Dielma</taxon>
    </lineage>
</organism>
<keyword evidence="2" id="KW-1185">Reference proteome</keyword>
<dbReference type="RefSeq" id="WP_022938896.1">
    <property type="nucleotide sequence ID" value="NZ_CABKRQ010000007.1"/>
</dbReference>
<gene>
    <name evidence="1" type="ORF">DES51_12222</name>
</gene>
<dbReference type="STRING" id="1034346.GCA_000313565_02612"/>
<evidence type="ECO:0000313" key="2">
    <source>
        <dbReference type="Proteomes" id="UP000247612"/>
    </source>
</evidence>